<evidence type="ECO:0000313" key="2">
    <source>
        <dbReference type="Proteomes" id="UP000537141"/>
    </source>
</evidence>
<dbReference type="EMBL" id="JACHHU010000007">
    <property type="protein sequence ID" value="MBB6542786.1"/>
    <property type="molecule type" value="Genomic_DNA"/>
</dbReference>
<keyword evidence="2" id="KW-1185">Reference proteome</keyword>
<sequence>MFIGLVIGYFYIVDQHIIIDRTAPFSYRQFLLETSADTQGKVIVESGSNSVHSIDPFLLVDYFNAPAITSADNAGYPLQLKIYNLLKVVKTGDVVILPLEWNQYSYNEQLPDNFLTALADKNLKLEYYFNNLPFVEKMKFVFTQYPLKSALTSLFIQRNKGELLREDLKRLSKFDILLGKNSNETYGNSERNGLERIEKDGSHNKSCDQYVLDAQLSKGFMITDVFKDNLERLLLLKDKGVKVYFTWPTVVDGKDSTCYTGKIAKRELPGFAHKIKVMIENKGFEFIGDYKDNRFSSECFLNTYYHIKKECAQTRTTRLVKAFAERNVLPIDNTSTLEPFLKKTSEKLAKIRDDIANTLIKTYSTISKESISGSELPNKVLFVKGWSFQQKAGVWSIGKESIISFLLENSLLKQPIINITLDGEYYNGTDKTEVLINGKSMGFHVLKNRTFSLPSQRLTTNNLIITLRHSNIKSPFELNKSKDKRKIKFYFKRITVD</sequence>
<protein>
    <submittedName>
        <fullName evidence="1">Uncharacterized protein</fullName>
    </submittedName>
</protein>
<evidence type="ECO:0000313" key="1">
    <source>
        <dbReference type="EMBL" id="MBB6542786.1"/>
    </source>
</evidence>
<gene>
    <name evidence="1" type="ORF">HNQ55_001286</name>
</gene>
<name>A0A7X0NG09_9GAMM</name>
<reference evidence="1 2" key="1">
    <citation type="submission" date="2020-08" db="EMBL/GenBank/DDBJ databases">
        <title>Genomic Encyclopedia of Type Strains, Phase IV (KMG-IV): sequencing the most valuable type-strain genomes for metagenomic binning, comparative biology and taxonomic classification.</title>
        <authorList>
            <person name="Goeker M."/>
        </authorList>
    </citation>
    <scope>NUCLEOTIDE SEQUENCE [LARGE SCALE GENOMIC DNA]</scope>
    <source>
        <strain evidence="1 2">DSM 26287</strain>
    </source>
</reference>
<organism evidence="1 2">
    <name type="scientific">Thalassotalea piscium</name>
    <dbReference type="NCBI Taxonomy" id="1230533"/>
    <lineage>
        <taxon>Bacteria</taxon>
        <taxon>Pseudomonadati</taxon>
        <taxon>Pseudomonadota</taxon>
        <taxon>Gammaproteobacteria</taxon>
        <taxon>Alteromonadales</taxon>
        <taxon>Colwelliaceae</taxon>
        <taxon>Thalassotalea</taxon>
    </lineage>
</organism>
<dbReference type="RefSeq" id="WP_184423596.1">
    <property type="nucleotide sequence ID" value="NZ_AP027362.1"/>
</dbReference>
<dbReference type="Proteomes" id="UP000537141">
    <property type="component" value="Unassembled WGS sequence"/>
</dbReference>
<accession>A0A7X0NG09</accession>
<dbReference type="AlphaFoldDB" id="A0A7X0NG09"/>
<proteinExistence type="predicted"/>
<comment type="caution">
    <text evidence="1">The sequence shown here is derived from an EMBL/GenBank/DDBJ whole genome shotgun (WGS) entry which is preliminary data.</text>
</comment>